<evidence type="ECO:0000256" key="1">
    <source>
        <dbReference type="SAM" id="MobiDB-lite"/>
    </source>
</evidence>
<evidence type="ECO:0000313" key="4">
    <source>
        <dbReference type="Proteomes" id="UP000297975"/>
    </source>
</evidence>
<accession>A0A4Y8ISN5</accession>
<proteinExistence type="predicted"/>
<keyword evidence="2" id="KW-0472">Membrane</keyword>
<evidence type="ECO:0008006" key="5">
    <source>
        <dbReference type="Google" id="ProtNLM"/>
    </source>
</evidence>
<dbReference type="RefSeq" id="WP_134339931.1">
    <property type="nucleotide sequence ID" value="NZ_SOPW01000007.1"/>
</dbReference>
<dbReference type="OrthoDB" id="9860053at2"/>
<dbReference type="AlphaFoldDB" id="A0A4Y8ISN5"/>
<keyword evidence="2" id="KW-0812">Transmembrane</keyword>
<keyword evidence="4" id="KW-1185">Reference proteome</keyword>
<reference evidence="3 4" key="1">
    <citation type="submission" date="2019-03" db="EMBL/GenBank/DDBJ databases">
        <authorList>
            <person name="He R.-H."/>
        </authorList>
    </citation>
    <scope>NUCLEOTIDE SEQUENCE [LARGE SCALE GENOMIC DNA]</scope>
    <source>
        <strain evidence="4">SH 714</strain>
    </source>
</reference>
<comment type="caution">
    <text evidence="3">The sequence shown here is derived from an EMBL/GenBank/DDBJ whole genome shotgun (WGS) entry which is preliminary data.</text>
</comment>
<evidence type="ECO:0000256" key="2">
    <source>
        <dbReference type="SAM" id="Phobius"/>
    </source>
</evidence>
<organism evidence="3 4">
    <name type="scientific">Filobacillus milosensis</name>
    <dbReference type="NCBI Taxonomy" id="94137"/>
    <lineage>
        <taxon>Bacteria</taxon>
        <taxon>Bacillati</taxon>
        <taxon>Bacillota</taxon>
        <taxon>Bacilli</taxon>
        <taxon>Bacillales</taxon>
        <taxon>Bacillaceae</taxon>
        <taxon>Filobacillus</taxon>
    </lineage>
</organism>
<dbReference type="EMBL" id="SOPW01000007">
    <property type="protein sequence ID" value="TFB21787.1"/>
    <property type="molecule type" value="Genomic_DNA"/>
</dbReference>
<feature type="region of interest" description="Disordered" evidence="1">
    <location>
        <begin position="45"/>
        <end position="70"/>
    </location>
</feature>
<sequence length="464" mass="53372">MNFEERNESNTEVKQSKENLWPQLLVGAIILVVFVLVVQMTTKPEPSEEVVDDHEEQVQEEESEDIVTPPEFPEGKLEEELIKFFSRHITGLDHAYELGLVNKLHQNIQLENINKQYQINYIWYSSNGIYVIDSIDNNNNEDLRGRFMTRFKNEDGISVTEESYGDQINFGGRLYRAQKLNPLKDNEGNLLENVNGTFNFEIEIFVKNNRTVVNNQPISFKFNKELEEPFAHRYELNEKINADHVSINFDSIQLNINGGALKMQYETEDEVFGAKGQIHFNDRGSMFNTSFNQSGANEIQLPFSTKNPEILEVQMDEVILISDNEFDFKINLNDIKSGERKEINKLIGEHNGSKYYLKEVTYYGGEIQVTINTDLREGQIRHDIYGLRPSVIKSGPRYNLLTISNGDGEPFDFKGFSTHMSQTEIGFTLPEKLIEEIDVAHVNISDLTYIQFIDESVTFDLSGS</sequence>
<feature type="transmembrane region" description="Helical" evidence="2">
    <location>
        <begin position="20"/>
        <end position="38"/>
    </location>
</feature>
<evidence type="ECO:0000313" key="3">
    <source>
        <dbReference type="EMBL" id="TFB21787.1"/>
    </source>
</evidence>
<protein>
    <recommendedName>
        <fullName evidence="5">DUF4179 domain-containing protein</fullName>
    </recommendedName>
</protein>
<keyword evidence="2" id="KW-1133">Transmembrane helix</keyword>
<name>A0A4Y8ISN5_9BACI</name>
<feature type="compositionally biased region" description="Acidic residues" evidence="1">
    <location>
        <begin position="47"/>
        <end position="65"/>
    </location>
</feature>
<gene>
    <name evidence="3" type="ORF">E3U55_08150</name>
</gene>
<dbReference type="Proteomes" id="UP000297975">
    <property type="component" value="Unassembled WGS sequence"/>
</dbReference>